<dbReference type="InterPro" id="IPR011589">
    <property type="entry name" value="UCP004961"/>
</dbReference>
<name>A0A497F186_9CREN</name>
<protein>
    <submittedName>
        <fullName evidence="1">Uncharacterized protein</fullName>
    </submittedName>
</protein>
<proteinExistence type="predicted"/>
<dbReference type="Proteomes" id="UP000269499">
    <property type="component" value="Unassembled WGS sequence"/>
</dbReference>
<evidence type="ECO:0000313" key="2">
    <source>
        <dbReference type="Proteomes" id="UP000269499"/>
    </source>
</evidence>
<comment type="caution">
    <text evidence="1">The sequence shown here is derived from an EMBL/GenBank/DDBJ whole genome shotgun (WGS) entry which is preliminary data.</text>
</comment>
<dbReference type="EMBL" id="QMRA01000076">
    <property type="protein sequence ID" value="RLE53226.1"/>
    <property type="molecule type" value="Genomic_DNA"/>
</dbReference>
<dbReference type="PANTHER" id="PTHR42206">
    <property type="entry name" value="METAL-DEPENDENT HYDROLASE-RELATED"/>
    <property type="match status" value="1"/>
</dbReference>
<evidence type="ECO:0000313" key="1">
    <source>
        <dbReference type="EMBL" id="RLE53226.1"/>
    </source>
</evidence>
<gene>
    <name evidence="1" type="ORF">DRJ26_03625</name>
</gene>
<dbReference type="PANTHER" id="PTHR42206:SF1">
    <property type="entry name" value="METAL-DEPENDENT HYDROLASE"/>
    <property type="match status" value="1"/>
</dbReference>
<organism evidence="1 2">
    <name type="scientific">Thermoproteota archaeon</name>
    <dbReference type="NCBI Taxonomy" id="2056631"/>
    <lineage>
        <taxon>Archaea</taxon>
        <taxon>Thermoproteota</taxon>
    </lineage>
</organism>
<accession>A0A497F186</accession>
<reference evidence="1 2" key="1">
    <citation type="submission" date="2018-06" db="EMBL/GenBank/DDBJ databases">
        <title>Extensive metabolic versatility and redundancy in microbially diverse, dynamic hydrothermal sediments.</title>
        <authorList>
            <person name="Dombrowski N."/>
            <person name="Teske A."/>
            <person name="Baker B.J."/>
        </authorList>
    </citation>
    <scope>NUCLEOTIDE SEQUENCE [LARGE SCALE GENOMIC DNA]</scope>
    <source>
        <strain evidence="1">B20_G2</strain>
    </source>
</reference>
<sequence length="90" mass="10188">MPAKHLKFIENTKLKATIVGKLDELKEAVKSKPTYLIESDFLDDPKRPGAVIPPWSIQKNWKKIIKAGQCSLEYALKVNVDNVKEHCTPT</sequence>
<dbReference type="AlphaFoldDB" id="A0A497F186"/>